<dbReference type="Proteomes" id="UP000041254">
    <property type="component" value="Unassembled WGS sequence"/>
</dbReference>
<dbReference type="OMA" id="LICHYLA"/>
<organism evidence="1 2">
    <name type="scientific">Vitrella brassicaformis (strain CCMP3155)</name>
    <dbReference type="NCBI Taxonomy" id="1169540"/>
    <lineage>
        <taxon>Eukaryota</taxon>
        <taxon>Sar</taxon>
        <taxon>Alveolata</taxon>
        <taxon>Colpodellida</taxon>
        <taxon>Vitrellaceae</taxon>
        <taxon>Vitrella</taxon>
    </lineage>
</organism>
<protein>
    <submittedName>
        <fullName evidence="1">Uncharacterized protein</fullName>
    </submittedName>
</protein>
<gene>
    <name evidence="1" type="ORF">Vbra_11800</name>
</gene>
<keyword evidence="2" id="KW-1185">Reference proteome</keyword>
<dbReference type="AlphaFoldDB" id="A0A0G4EFR1"/>
<name>A0A0G4EFR1_VITBC</name>
<evidence type="ECO:0000313" key="1">
    <source>
        <dbReference type="EMBL" id="CEL95370.1"/>
    </source>
</evidence>
<dbReference type="EMBL" id="CDMY01000227">
    <property type="protein sequence ID" value="CEL95370.1"/>
    <property type="molecule type" value="Genomic_DNA"/>
</dbReference>
<proteinExistence type="predicted"/>
<dbReference type="VEuPathDB" id="CryptoDB:Vbra_11800"/>
<dbReference type="InParanoid" id="A0A0G4EFR1"/>
<accession>A0A0G4EFR1</accession>
<reference evidence="1 2" key="1">
    <citation type="submission" date="2014-11" db="EMBL/GenBank/DDBJ databases">
        <authorList>
            <person name="Zhu J."/>
            <person name="Qi W."/>
            <person name="Song R."/>
        </authorList>
    </citation>
    <scope>NUCLEOTIDE SEQUENCE [LARGE SCALE GENOMIC DNA]</scope>
</reference>
<sequence>MTITTAAVSLPSSACLGSSLPLFQPQPCLPLPPAVSRTHLRARQGDDDTATSLIGSRFTPRPSWAKLRRLRSRLRRVSYWESMDKVAEELEEFMAMRLRRAKRVTYDELRAAGYGYLIRPILRNGGMSELNDRLGIREQDTTTQENSRTAPQPSQPSVLVEDALRSALSRQNLTACAEAVERQRRGEKLTAADLQMKEGIVLLEELPFVSSEDTKPLTAEEKRARDALDERLFQRGNQLSEDSRGDLRRRDNQRRFEALQLRWPQRVHLAAFALVVALAWGRGTEELIIQQQETTGLISVPLWVEVCRIGSVALLLSSLAGSVLGGATGMQKGRPGVKWAIKGLMGGIPALIEARGLSEDRDDDTLRLTDL</sequence>
<evidence type="ECO:0000313" key="2">
    <source>
        <dbReference type="Proteomes" id="UP000041254"/>
    </source>
</evidence>